<proteinExistence type="predicted"/>
<dbReference type="Proteomes" id="UP000823561">
    <property type="component" value="Chromosome 1"/>
</dbReference>
<keyword evidence="2" id="KW-0597">Phosphoprotein</keyword>
<protein>
    <submittedName>
        <fullName evidence="6">Uncharacterized protein</fullName>
    </submittedName>
</protein>
<dbReference type="AlphaFoldDB" id="A0AAV6HFE7"/>
<name>A0AAV6HFE7_9TELE</name>
<evidence type="ECO:0000313" key="7">
    <source>
        <dbReference type="Proteomes" id="UP000823561"/>
    </source>
</evidence>
<feature type="region of interest" description="Disordered" evidence="5">
    <location>
        <begin position="77"/>
        <end position="124"/>
    </location>
</feature>
<keyword evidence="4" id="KW-0472">Membrane</keyword>
<dbReference type="PANTHER" id="PTHR14514:SF4">
    <property type="entry name" value="NESPRIN-2"/>
    <property type="match status" value="1"/>
</dbReference>
<evidence type="ECO:0000256" key="3">
    <source>
        <dbReference type="ARBA" id="ARBA00022737"/>
    </source>
</evidence>
<evidence type="ECO:0000256" key="1">
    <source>
        <dbReference type="ARBA" id="ARBA00004308"/>
    </source>
</evidence>
<evidence type="ECO:0000313" key="6">
    <source>
        <dbReference type="EMBL" id="KAG5285204.1"/>
    </source>
</evidence>
<dbReference type="Gene3D" id="1.20.58.60">
    <property type="match status" value="1"/>
</dbReference>
<dbReference type="SUPFAM" id="SSF46966">
    <property type="entry name" value="Spectrin repeat"/>
    <property type="match status" value="1"/>
</dbReference>
<evidence type="ECO:0000256" key="5">
    <source>
        <dbReference type="SAM" id="MobiDB-lite"/>
    </source>
</evidence>
<dbReference type="EMBL" id="JADWDJ010000001">
    <property type="protein sequence ID" value="KAG5285204.1"/>
    <property type="molecule type" value="Genomic_DNA"/>
</dbReference>
<comment type="subcellular location">
    <subcellularLocation>
        <location evidence="1">Endomembrane system</location>
    </subcellularLocation>
</comment>
<comment type="caution">
    <text evidence="6">The sequence shown here is derived from an EMBL/GenBank/DDBJ whole genome shotgun (WGS) entry which is preliminary data.</text>
</comment>
<evidence type="ECO:0000256" key="4">
    <source>
        <dbReference type="ARBA" id="ARBA00023136"/>
    </source>
</evidence>
<dbReference type="PANTHER" id="PTHR14514">
    <property type="entry name" value="PKA ANCHORING PROTEIN"/>
    <property type="match status" value="1"/>
</dbReference>
<sequence length="375" mass="41698">MELALKWREQKTHLQNRVTSLGSALQLVDSTERSITEISDRLDTFINEPKDITAHTLTHSNILKDIKTWTRASRRRWTGCPASTRTRATWTPRGIATSARGGSDPPRVSGPSAAAGAQERRGGTPLDRFLDVAMHCGTRHRAGAGTPGPCDDAALLQETRAKLAQVRPGVESLREKAPQLDRLLEGGRLAVTRDAPWGRDQKLLTAAEKQGLREPTIPAVQQRVRALQDLEAQLSSLQPEVSSLKEAAAHENTELDTLWEETQRAVTDRQEQCTVLMELLKKFQSCRSYLGNVLQRAEHTINESRPIASYMGKDNLQRLITTVHGIKDELSGLGAKMEEIRAVCRQLQSHLKKIPDCKETPFEGEADALVDTWLM</sequence>
<reference evidence="6 7" key="1">
    <citation type="submission" date="2020-10" db="EMBL/GenBank/DDBJ databases">
        <title>Chromosome-scale genome assembly of the Allis shad, Alosa alosa.</title>
        <authorList>
            <person name="Margot Z."/>
            <person name="Christophe K."/>
            <person name="Cabau C."/>
            <person name="Louis A."/>
            <person name="Berthelot C."/>
            <person name="Parey E."/>
            <person name="Roest Crollius H."/>
            <person name="Montfort J."/>
            <person name="Robinson-Rechavi M."/>
            <person name="Bucao C."/>
            <person name="Bouchez O."/>
            <person name="Gislard M."/>
            <person name="Lluch J."/>
            <person name="Milhes M."/>
            <person name="Lampietro C."/>
            <person name="Lopez Roques C."/>
            <person name="Donnadieu C."/>
            <person name="Braasch I."/>
            <person name="Desvignes T."/>
            <person name="Postlethwait J."/>
            <person name="Bobe J."/>
            <person name="Guiguen Y."/>
        </authorList>
    </citation>
    <scope>NUCLEOTIDE SEQUENCE [LARGE SCALE GENOMIC DNA]</scope>
    <source>
        <strain evidence="6">M-15738</strain>
        <tissue evidence="6">Blood</tissue>
    </source>
</reference>
<keyword evidence="3" id="KW-0677">Repeat</keyword>
<gene>
    <name evidence="6" type="ORF">AALO_G00000720</name>
</gene>
<keyword evidence="7" id="KW-1185">Reference proteome</keyword>
<accession>A0AAV6HFE7</accession>
<organism evidence="6 7">
    <name type="scientific">Alosa alosa</name>
    <name type="common">allis shad</name>
    <dbReference type="NCBI Taxonomy" id="278164"/>
    <lineage>
        <taxon>Eukaryota</taxon>
        <taxon>Metazoa</taxon>
        <taxon>Chordata</taxon>
        <taxon>Craniata</taxon>
        <taxon>Vertebrata</taxon>
        <taxon>Euteleostomi</taxon>
        <taxon>Actinopterygii</taxon>
        <taxon>Neopterygii</taxon>
        <taxon>Teleostei</taxon>
        <taxon>Clupei</taxon>
        <taxon>Clupeiformes</taxon>
        <taxon>Clupeoidei</taxon>
        <taxon>Clupeidae</taxon>
        <taxon>Alosa</taxon>
    </lineage>
</organism>
<evidence type="ECO:0000256" key="2">
    <source>
        <dbReference type="ARBA" id="ARBA00022553"/>
    </source>
</evidence>